<gene>
    <name evidence="2" type="ORF">MM415A00821_0030</name>
    <name evidence="1" type="ORF">MM415B01315_0004</name>
</gene>
<sequence>MTHNKPDCENFQPLSRMKITIFEHMLVKQSSTLNELLRINKLAIISTHKKPYFDLMSVV</sequence>
<evidence type="ECO:0000313" key="2">
    <source>
        <dbReference type="EMBL" id="QJA79908.1"/>
    </source>
</evidence>
<protein>
    <submittedName>
        <fullName evidence="1">Uncharacterized protein</fullName>
    </submittedName>
</protein>
<dbReference type="EMBL" id="MT141364">
    <property type="protein sequence ID" value="QJA59295.1"/>
    <property type="molecule type" value="Genomic_DNA"/>
</dbReference>
<evidence type="ECO:0000313" key="1">
    <source>
        <dbReference type="EMBL" id="QJA59295.1"/>
    </source>
</evidence>
<reference evidence="1" key="1">
    <citation type="submission" date="2020-03" db="EMBL/GenBank/DDBJ databases">
        <title>The deep terrestrial virosphere.</title>
        <authorList>
            <person name="Holmfeldt K."/>
            <person name="Nilsson E."/>
            <person name="Simone D."/>
            <person name="Lopez-Fernandez M."/>
            <person name="Wu X."/>
            <person name="de Brujin I."/>
            <person name="Lundin D."/>
            <person name="Andersson A."/>
            <person name="Bertilsson S."/>
            <person name="Dopson M."/>
        </authorList>
    </citation>
    <scope>NUCLEOTIDE SEQUENCE</scope>
    <source>
        <strain evidence="2">MM415A00821</strain>
        <strain evidence="1">MM415B01315</strain>
    </source>
</reference>
<accession>A0A6M3IPV0</accession>
<proteinExistence type="predicted"/>
<dbReference type="EMBL" id="MT142398">
    <property type="protein sequence ID" value="QJA79908.1"/>
    <property type="molecule type" value="Genomic_DNA"/>
</dbReference>
<organism evidence="1">
    <name type="scientific">viral metagenome</name>
    <dbReference type="NCBI Taxonomy" id="1070528"/>
    <lineage>
        <taxon>unclassified sequences</taxon>
        <taxon>metagenomes</taxon>
        <taxon>organismal metagenomes</taxon>
    </lineage>
</organism>
<name>A0A6M3IPV0_9ZZZZ</name>
<dbReference type="AlphaFoldDB" id="A0A6M3IPV0"/>